<protein>
    <submittedName>
        <fullName evidence="1">Uncharacterized protein</fullName>
    </submittedName>
</protein>
<keyword evidence="2" id="KW-1185">Reference proteome</keyword>
<reference evidence="1" key="1">
    <citation type="submission" date="2023-04" db="EMBL/GenBank/DDBJ databases">
        <title>Draft Genome sequencing of Naganishia species isolated from polar environments using Oxford Nanopore Technology.</title>
        <authorList>
            <person name="Leo P."/>
            <person name="Venkateswaran K."/>
        </authorList>
    </citation>
    <scope>NUCLEOTIDE SEQUENCE</scope>
    <source>
        <strain evidence="1">MNA-CCFEE 5423</strain>
    </source>
</reference>
<dbReference type="EMBL" id="JASBWT010000002">
    <property type="protein sequence ID" value="KAJ9107282.1"/>
    <property type="molecule type" value="Genomic_DNA"/>
</dbReference>
<gene>
    <name evidence="1" type="ORF">QFC21_000729</name>
</gene>
<evidence type="ECO:0000313" key="1">
    <source>
        <dbReference type="EMBL" id="KAJ9107282.1"/>
    </source>
</evidence>
<sequence>MYIWAAFLSVTVSISEPGSKAKFEHETPDPSVNQRARATLQISRPVSYFEEYALGAESRTDAKTYEPLLKLAISMMVTDPADPDFQLKVDPKMDLGNATYRAAVAQNAQKAKNMLKRLETPEALEIAKGLNLFKVALREVPFERSKACQAFGHIIGFGNSKVLSSVWENSDIRRIVRDHILVPISSERETTPIEDMMEGLRVDGTAGVDGVSHRDITQDDVGFVDINDIVEKCTGTTDKGSLDSKGKYTRSSRRSSYRPWQDLSLPTTFVSGRIASGIQKKRRSEGGQIRNEQQRARLLSAAIVKASEDTMDLSLSDATSAENMTLPEE</sequence>
<organism evidence="1 2">
    <name type="scientific">Naganishia friedmannii</name>
    <dbReference type="NCBI Taxonomy" id="89922"/>
    <lineage>
        <taxon>Eukaryota</taxon>
        <taxon>Fungi</taxon>
        <taxon>Dikarya</taxon>
        <taxon>Basidiomycota</taxon>
        <taxon>Agaricomycotina</taxon>
        <taxon>Tremellomycetes</taxon>
        <taxon>Filobasidiales</taxon>
        <taxon>Filobasidiaceae</taxon>
        <taxon>Naganishia</taxon>
    </lineage>
</organism>
<name>A0ACC2W9K0_9TREE</name>
<accession>A0ACC2W9K0</accession>
<comment type="caution">
    <text evidence="1">The sequence shown here is derived from an EMBL/GenBank/DDBJ whole genome shotgun (WGS) entry which is preliminary data.</text>
</comment>
<proteinExistence type="predicted"/>
<evidence type="ECO:0000313" key="2">
    <source>
        <dbReference type="Proteomes" id="UP001227268"/>
    </source>
</evidence>
<dbReference type="Proteomes" id="UP001227268">
    <property type="component" value="Unassembled WGS sequence"/>
</dbReference>